<evidence type="ECO:0000313" key="2">
    <source>
        <dbReference type="EMBL" id="MBW8191369.1"/>
    </source>
</evidence>
<feature type="chain" id="PRO_5046859133" description="Thiol:disulfide interchange protein" evidence="1">
    <location>
        <begin position="22"/>
        <end position="246"/>
    </location>
</feature>
<accession>A0ABS7EGN5</accession>
<organism evidence="2 3">
    <name type="scientific">Neiella holothuriorum</name>
    <dbReference type="NCBI Taxonomy" id="2870530"/>
    <lineage>
        <taxon>Bacteria</taxon>
        <taxon>Pseudomonadati</taxon>
        <taxon>Pseudomonadota</taxon>
        <taxon>Gammaproteobacteria</taxon>
        <taxon>Alteromonadales</taxon>
        <taxon>Echinimonadaceae</taxon>
        <taxon>Neiella</taxon>
    </lineage>
</organism>
<proteinExistence type="predicted"/>
<dbReference type="Gene3D" id="3.40.30.10">
    <property type="entry name" value="Glutaredoxin"/>
    <property type="match status" value="1"/>
</dbReference>
<keyword evidence="1" id="KW-0732">Signal</keyword>
<evidence type="ECO:0000313" key="3">
    <source>
        <dbReference type="Proteomes" id="UP001166251"/>
    </source>
</evidence>
<reference evidence="2" key="1">
    <citation type="submission" date="2021-07" db="EMBL/GenBank/DDBJ databases">
        <title>Neiella marina sp. nov., isolated from the intestinal content of sea cucumber Apostichopus japonicus.</title>
        <authorList>
            <person name="Bai X."/>
        </authorList>
    </citation>
    <scope>NUCLEOTIDE SEQUENCE</scope>
    <source>
        <strain evidence="2">126</strain>
    </source>
</reference>
<evidence type="ECO:0008006" key="4">
    <source>
        <dbReference type="Google" id="ProtNLM"/>
    </source>
</evidence>
<keyword evidence="3" id="KW-1185">Reference proteome</keyword>
<sequence length="246" mass="27394">MRRFAGVALLASFLMCPVTYADEAPKESADAQPKLTFQPFPTTNGLALVETEDGEVQFVTSNNARFAIQGKVWDSWTKRYINTLDDLLDSLHVPLAQIGIHVEQMAHLKLGNHSKSRLGVVFIDPLSVSSREFLKRMSATPNKYRFDVVLVPTQRPGSLEEAQRLWCSPDKGAALSDLLNNTKNAPASKDESSCNIQALIKSSIALNMLNIKTVPHIVREDGLMALGVPTNFDQWLVKDFRKKDQK</sequence>
<dbReference type="RefSeq" id="WP_220104052.1">
    <property type="nucleotide sequence ID" value="NZ_JAHZSS010000010.1"/>
</dbReference>
<evidence type="ECO:0000256" key="1">
    <source>
        <dbReference type="SAM" id="SignalP"/>
    </source>
</evidence>
<dbReference type="Proteomes" id="UP001166251">
    <property type="component" value="Unassembled WGS sequence"/>
</dbReference>
<name>A0ABS7EGN5_9GAMM</name>
<comment type="caution">
    <text evidence="2">The sequence shown here is derived from an EMBL/GenBank/DDBJ whole genome shotgun (WGS) entry which is preliminary data.</text>
</comment>
<feature type="signal peptide" evidence="1">
    <location>
        <begin position="1"/>
        <end position="21"/>
    </location>
</feature>
<dbReference type="EMBL" id="JAHZSS010000010">
    <property type="protein sequence ID" value="MBW8191369.1"/>
    <property type="molecule type" value="Genomic_DNA"/>
</dbReference>
<protein>
    <recommendedName>
        <fullName evidence="4">Thiol:disulfide interchange protein</fullName>
    </recommendedName>
</protein>
<gene>
    <name evidence="2" type="ORF">K0504_09995</name>
</gene>